<protein>
    <submittedName>
        <fullName evidence="7">Radical SAM domain protein</fullName>
    </submittedName>
</protein>
<reference evidence="8" key="2">
    <citation type="submission" date="2013-07" db="EMBL/GenBank/DDBJ databases">
        <authorList>
            <person name="Morais-Silva F.O."/>
            <person name="Rezende A.M."/>
            <person name="Pimentel C."/>
            <person name="Resende D.M."/>
            <person name="Santos C.I."/>
            <person name="Clemente C."/>
            <person name="de Oliveira L.M."/>
            <person name="da Silva S.M."/>
            <person name="Costa D.A."/>
            <person name="Varela-Raposo A."/>
            <person name="Horacio E.C.A."/>
            <person name="Matos M."/>
            <person name="Flores O."/>
            <person name="Ruiz J.C."/>
            <person name="Rodrigues-Pousada C."/>
        </authorList>
    </citation>
    <scope>NUCLEOTIDE SEQUENCE [LARGE SCALE GENOMIC DNA]</scope>
    <source>
        <strain evidence="8">ATCC 19364 / DSM 1382 / NCIMB 9332 / VKM B-1759</strain>
        <plasmid evidence="8">Plasmid</plasmid>
    </source>
</reference>
<keyword evidence="8" id="KW-1185">Reference proteome</keyword>
<keyword evidence="3" id="KW-0479">Metal-binding</keyword>
<evidence type="ECO:0000256" key="5">
    <source>
        <dbReference type="ARBA" id="ARBA00023014"/>
    </source>
</evidence>
<evidence type="ECO:0000256" key="3">
    <source>
        <dbReference type="ARBA" id="ARBA00022723"/>
    </source>
</evidence>
<keyword evidence="4" id="KW-0408">Iron</keyword>
<dbReference type="Gene3D" id="3.20.20.70">
    <property type="entry name" value="Aldolase class I"/>
    <property type="match status" value="1"/>
</dbReference>
<evidence type="ECO:0000256" key="2">
    <source>
        <dbReference type="ARBA" id="ARBA00022691"/>
    </source>
</evidence>
<dbReference type="CDD" id="cd01335">
    <property type="entry name" value="Radical_SAM"/>
    <property type="match status" value="1"/>
</dbReference>
<dbReference type="InterPro" id="IPR013785">
    <property type="entry name" value="Aldolase_TIM"/>
</dbReference>
<dbReference type="SFLD" id="SFLDG01067">
    <property type="entry name" value="SPASM/twitch_domain_containing"/>
    <property type="match status" value="1"/>
</dbReference>
<dbReference type="SUPFAM" id="SSF102114">
    <property type="entry name" value="Radical SAM enzymes"/>
    <property type="match status" value="1"/>
</dbReference>
<evidence type="ECO:0000313" key="7">
    <source>
        <dbReference type="EMBL" id="AGW15256.1"/>
    </source>
</evidence>
<evidence type="ECO:0000313" key="8">
    <source>
        <dbReference type="Proteomes" id="UP000016587"/>
    </source>
</evidence>
<name>T2GGB7_MEGG1</name>
<keyword evidence="5" id="KW-0411">Iron-sulfur</keyword>
<feature type="domain" description="Radical SAM core" evidence="6">
    <location>
        <begin position="10"/>
        <end position="147"/>
    </location>
</feature>
<dbReference type="OrthoDB" id="9772409at2"/>
<dbReference type="EMBL" id="CP006586">
    <property type="protein sequence ID" value="AGW15256.1"/>
    <property type="molecule type" value="Genomic_DNA"/>
</dbReference>
<keyword evidence="7" id="KW-0614">Plasmid</keyword>
<gene>
    <name evidence="7" type="ORF">DGI_4044</name>
</gene>
<dbReference type="RefSeq" id="WP_021758448.1">
    <property type="nucleotide sequence ID" value="NC_022436.1"/>
</dbReference>
<dbReference type="InterPro" id="IPR007197">
    <property type="entry name" value="rSAM"/>
</dbReference>
<dbReference type="InterPro" id="IPR050377">
    <property type="entry name" value="Radical_SAM_PqqE_MftC-like"/>
</dbReference>
<dbReference type="Proteomes" id="UP000016587">
    <property type="component" value="Plasmid unnamed"/>
</dbReference>
<accession>T2GGB7</accession>
<geneLocation type="plasmid" evidence="8"/>
<dbReference type="AlphaFoldDB" id="T2GGB7"/>
<dbReference type="PATRIC" id="fig|1121448.10.peg.3538"/>
<evidence type="ECO:0000256" key="1">
    <source>
        <dbReference type="ARBA" id="ARBA00001966"/>
    </source>
</evidence>
<evidence type="ECO:0000256" key="4">
    <source>
        <dbReference type="ARBA" id="ARBA00023004"/>
    </source>
</evidence>
<evidence type="ECO:0000259" key="6">
    <source>
        <dbReference type="Pfam" id="PF04055"/>
    </source>
</evidence>
<organism evidence="7 8">
    <name type="scientific">Megalodesulfovibrio gigas (strain ATCC 19364 / DSM 1382 / NCIMB 9332 / VKM B-1759)</name>
    <name type="common">Desulfovibrio gigas</name>
    <dbReference type="NCBI Taxonomy" id="1121448"/>
    <lineage>
        <taxon>Bacteria</taxon>
        <taxon>Pseudomonadati</taxon>
        <taxon>Thermodesulfobacteriota</taxon>
        <taxon>Desulfovibrionia</taxon>
        <taxon>Desulfovibrionales</taxon>
        <taxon>Desulfovibrionaceae</taxon>
        <taxon>Megalodesulfovibrio</taxon>
    </lineage>
</organism>
<proteinExistence type="predicted"/>
<dbReference type="GO" id="GO:0003824">
    <property type="term" value="F:catalytic activity"/>
    <property type="evidence" value="ECO:0007669"/>
    <property type="project" value="InterPro"/>
</dbReference>
<dbReference type="InterPro" id="IPR058240">
    <property type="entry name" value="rSAM_sf"/>
</dbReference>
<dbReference type="KEGG" id="dgg:DGI_4044"/>
<reference evidence="7 8" key="1">
    <citation type="journal article" date="2013" name="J. Bacteriol.">
        <title>Roles of HynAB and Ech, the only two hydrogenases found in the model sulfate reducer Desulfovibrio gigas.</title>
        <authorList>
            <person name="Morais-Silva F.O."/>
            <person name="Santos C.I."/>
            <person name="Rodrigues R."/>
            <person name="Pereira I.A."/>
            <person name="Rodrigues-Pousada C."/>
        </authorList>
    </citation>
    <scope>NUCLEOTIDE SEQUENCE [LARGE SCALE GENOMIC DNA]</scope>
    <source>
        <strain evidence="8">ATCC 19364 / DSM 1382 / NCIMB 9332 / VKM B-1759</strain>
        <plasmid evidence="8">Plasmid</plasmid>
    </source>
</reference>
<comment type="cofactor">
    <cofactor evidence="1">
        <name>[4Fe-4S] cluster</name>
        <dbReference type="ChEBI" id="CHEBI:49883"/>
    </cofactor>
</comment>
<dbReference type="PANTHER" id="PTHR11228">
    <property type="entry name" value="RADICAL SAM DOMAIN PROTEIN"/>
    <property type="match status" value="1"/>
</dbReference>
<dbReference type="PANTHER" id="PTHR11228:SF7">
    <property type="entry name" value="PQQA PEPTIDE CYCLASE"/>
    <property type="match status" value="1"/>
</dbReference>
<sequence length="342" mass="38294">MIQILVLDVVDACNLTCAACPRGRRAMKNTRHTMPYEEFRAILARATADGMREIKLYNWGEPFLHPDIARMVRAVKDAGLRAEISTNLSLKRMDSLLPTLEAGLDCLIVSISGVTQAMHGINHRGSRLETVFGHLERIAQARRAGRVQTTILLRYLHFPYNSGEVDQARRMARDWGFAFELLDAFGDPLAVEQDARDLDELPDAASPVAPAAPVEPAACRPDPGQVCAAVRHVAVVDAWGMVHLCCVKPSMAPYRLGRYLDLELPEIIRRMHAHPACCCCDWARVPATREERKILQGQTPSALDRVYSRRLQYGLQRLREIRRRHGLAGVVGLARRLAARVR</sequence>
<dbReference type="HOGENOM" id="CLU_810692_0_0_7"/>
<dbReference type="eggNOG" id="COG0535">
    <property type="taxonomic scope" value="Bacteria"/>
</dbReference>
<dbReference type="SFLD" id="SFLDS00029">
    <property type="entry name" value="Radical_SAM"/>
    <property type="match status" value="1"/>
</dbReference>
<dbReference type="GO" id="GO:0051536">
    <property type="term" value="F:iron-sulfur cluster binding"/>
    <property type="evidence" value="ECO:0007669"/>
    <property type="project" value="UniProtKB-KW"/>
</dbReference>
<dbReference type="GO" id="GO:0046872">
    <property type="term" value="F:metal ion binding"/>
    <property type="evidence" value="ECO:0007669"/>
    <property type="project" value="UniProtKB-KW"/>
</dbReference>
<keyword evidence="2" id="KW-0949">S-adenosyl-L-methionine</keyword>
<dbReference type="Pfam" id="PF04055">
    <property type="entry name" value="Radical_SAM"/>
    <property type="match status" value="1"/>
</dbReference>